<dbReference type="Gene3D" id="2.10.70.10">
    <property type="entry name" value="Complement Module, domain 1"/>
    <property type="match status" value="1"/>
</dbReference>
<keyword evidence="6" id="KW-1185">Reference proteome</keyword>
<reference evidence="5 6" key="1">
    <citation type="submission" date="2014-04" db="EMBL/GenBank/DDBJ databases">
        <title>Genome evolution of avian class.</title>
        <authorList>
            <person name="Zhang G."/>
            <person name="Li C."/>
        </authorList>
    </citation>
    <scope>NUCLEOTIDE SEQUENCE [LARGE SCALE GENOMIC DNA]</scope>
    <source>
        <strain evidence="5">BGI_N311</strain>
    </source>
</reference>
<protein>
    <submittedName>
        <fullName evidence="5">Beta-microseminoprotein</fullName>
    </submittedName>
</protein>
<dbReference type="EMBL" id="KL376806">
    <property type="protein sequence ID" value="KFP84467.1"/>
    <property type="molecule type" value="Genomic_DNA"/>
</dbReference>
<accession>A0A091N644</accession>
<name>A0A091N644_APAVI</name>
<keyword evidence="3" id="KW-0964">Secreted</keyword>
<gene>
    <name evidence="5" type="ORF">N311_07211</name>
</gene>
<dbReference type="PANTHER" id="PTHR10500:SF7">
    <property type="entry name" value="BETA-MICROSEMINOPROTEIN"/>
    <property type="match status" value="1"/>
</dbReference>
<feature type="non-terminal residue" evidence="5">
    <location>
        <position position="76"/>
    </location>
</feature>
<evidence type="ECO:0000313" key="5">
    <source>
        <dbReference type="EMBL" id="KFP84467.1"/>
    </source>
</evidence>
<organism evidence="5 6">
    <name type="scientific">Apaloderma vittatum</name>
    <name type="common">Bar-tailed trogon</name>
    <dbReference type="NCBI Taxonomy" id="57397"/>
    <lineage>
        <taxon>Eukaryota</taxon>
        <taxon>Metazoa</taxon>
        <taxon>Chordata</taxon>
        <taxon>Craniata</taxon>
        <taxon>Vertebrata</taxon>
        <taxon>Euteleostomi</taxon>
        <taxon>Archelosauria</taxon>
        <taxon>Archosauria</taxon>
        <taxon>Dinosauria</taxon>
        <taxon>Saurischia</taxon>
        <taxon>Theropoda</taxon>
        <taxon>Coelurosauria</taxon>
        <taxon>Aves</taxon>
        <taxon>Neognathae</taxon>
        <taxon>Neoaves</taxon>
        <taxon>Telluraves</taxon>
        <taxon>Coraciimorphae</taxon>
        <taxon>Trogoniformes</taxon>
        <taxon>Trogonidae</taxon>
        <taxon>Apaloderma</taxon>
    </lineage>
</organism>
<proteinExistence type="inferred from homology"/>
<dbReference type="GO" id="GO:0005576">
    <property type="term" value="C:extracellular region"/>
    <property type="evidence" value="ECO:0007669"/>
    <property type="project" value="UniProtKB-SubCell"/>
</dbReference>
<dbReference type="InterPro" id="IPR008735">
    <property type="entry name" value="PSP94"/>
</dbReference>
<dbReference type="Gene3D" id="2.20.25.590">
    <property type="match status" value="1"/>
</dbReference>
<comment type="subcellular location">
    <subcellularLocation>
        <location evidence="1">Secreted</location>
    </subcellularLocation>
</comment>
<dbReference type="Proteomes" id="UP000054244">
    <property type="component" value="Unassembled WGS sequence"/>
</dbReference>
<keyword evidence="4" id="KW-1015">Disulfide bond</keyword>
<evidence type="ECO:0000256" key="2">
    <source>
        <dbReference type="ARBA" id="ARBA00010352"/>
    </source>
</evidence>
<dbReference type="PANTHER" id="PTHR10500">
    <property type="entry name" value="BETA-MICROSEMINOPROTEIN"/>
    <property type="match status" value="1"/>
</dbReference>
<evidence type="ECO:0000313" key="6">
    <source>
        <dbReference type="Proteomes" id="UP000054244"/>
    </source>
</evidence>
<dbReference type="Pfam" id="PF05825">
    <property type="entry name" value="PSP94"/>
    <property type="match status" value="1"/>
</dbReference>
<sequence>GCIVDGKLYPFGQIERTKNCFRCSCSPSSLSCCSLFHTPIGYDKENCKVVFNKESCNYDVVNRHNPSEECFVYSRV</sequence>
<evidence type="ECO:0000256" key="3">
    <source>
        <dbReference type="ARBA" id="ARBA00022525"/>
    </source>
</evidence>
<feature type="non-terminal residue" evidence="5">
    <location>
        <position position="1"/>
    </location>
</feature>
<evidence type="ECO:0000256" key="4">
    <source>
        <dbReference type="ARBA" id="ARBA00023157"/>
    </source>
</evidence>
<evidence type="ECO:0000256" key="1">
    <source>
        <dbReference type="ARBA" id="ARBA00004613"/>
    </source>
</evidence>
<dbReference type="AlphaFoldDB" id="A0A091N644"/>
<comment type="similarity">
    <text evidence="2">Belongs to the beta-microseminoprotein family.</text>
</comment>